<dbReference type="SUPFAM" id="SSF81301">
    <property type="entry name" value="Nucleotidyltransferase"/>
    <property type="match status" value="1"/>
</dbReference>
<dbReference type="EMBL" id="CP003220">
    <property type="protein sequence ID" value="EGB15745.1"/>
    <property type="molecule type" value="Genomic_DNA"/>
</dbReference>
<proteinExistence type="predicted"/>
<protein>
    <recommendedName>
        <fullName evidence="3">GrpB family protein</fullName>
    </recommendedName>
</protein>
<dbReference type="KEGG" id="ddn:DND132_2542"/>
<gene>
    <name evidence="1" type="ORF">DND132_2542</name>
</gene>
<dbReference type="HOGENOM" id="CLU_086407_4_1_7"/>
<accession>F0JD71</accession>
<dbReference type="OrthoDB" id="9799092at2"/>
<dbReference type="Proteomes" id="UP000007845">
    <property type="component" value="Chromosome"/>
</dbReference>
<dbReference type="AlphaFoldDB" id="F0JD71"/>
<dbReference type="InterPro" id="IPR007344">
    <property type="entry name" value="GrpB/CoaE"/>
</dbReference>
<name>F0JD71_9BACT</name>
<evidence type="ECO:0000313" key="2">
    <source>
        <dbReference type="Proteomes" id="UP000007845"/>
    </source>
</evidence>
<dbReference type="InterPro" id="IPR043519">
    <property type="entry name" value="NT_sf"/>
</dbReference>
<dbReference type="STRING" id="641491.DND132_2542"/>
<reference evidence="1 2" key="1">
    <citation type="journal article" date="2011" name="J. Bacteriol.">
        <title>Genome sequence of the mercury-methylating strain Desulfovibrio desulfuricans ND132.</title>
        <authorList>
            <person name="Brown S.D."/>
            <person name="Gilmour C.C."/>
            <person name="Kucken A.M."/>
            <person name="Wall J.D."/>
            <person name="Elias D.A."/>
            <person name="Brandt C.C."/>
            <person name="Podar M."/>
            <person name="Chertkov O."/>
            <person name="Held B."/>
            <person name="Bruce D.C."/>
            <person name="Detter J.C."/>
            <person name="Tapia R."/>
            <person name="Han C.S."/>
            <person name="Goodwin L.A."/>
            <person name="Cheng J.F."/>
            <person name="Pitluck S."/>
            <person name="Woyke T."/>
            <person name="Mikhailova N."/>
            <person name="Ivanova N.N."/>
            <person name="Han J."/>
            <person name="Lucas S."/>
            <person name="Lapidus A.L."/>
            <person name="Land M.L."/>
            <person name="Hauser L.J."/>
            <person name="Palumbo A.V."/>
        </authorList>
    </citation>
    <scope>NUCLEOTIDE SEQUENCE [LARGE SCALE GENOMIC DNA]</scope>
    <source>
        <strain evidence="1 2">ND132</strain>
    </source>
</reference>
<organism evidence="1 2">
    <name type="scientific">Pseudodesulfovibrio mercurii</name>
    <dbReference type="NCBI Taxonomy" id="641491"/>
    <lineage>
        <taxon>Bacteria</taxon>
        <taxon>Pseudomonadati</taxon>
        <taxon>Thermodesulfobacteriota</taxon>
        <taxon>Desulfovibrionia</taxon>
        <taxon>Desulfovibrionales</taxon>
        <taxon>Desulfovibrionaceae</taxon>
    </lineage>
</organism>
<sequence length="190" mass="21641">MTETLEEKVARVLRDRIRLVPPDPAWPRLFEEEKARLLACLPEGLVVRVEHFGSTAIPGIWAKPVVDVLVEVADLDRARREAMPILEGQGCDAFWRPQPEGATPPHYPWFIRRGPIGERTHHIHMTVADSTLWEGLLFRDHLRAHPDAAADYERLKRDLLARYPDDREAYTGGKTEFVQRIVALARAAGN</sequence>
<keyword evidence="2" id="KW-1185">Reference proteome</keyword>
<dbReference type="RefSeq" id="WP_014323171.1">
    <property type="nucleotide sequence ID" value="NC_016803.1"/>
</dbReference>
<dbReference type="Pfam" id="PF04229">
    <property type="entry name" value="GrpB"/>
    <property type="match status" value="1"/>
</dbReference>
<dbReference type="PANTHER" id="PTHR34822">
    <property type="entry name" value="GRPB DOMAIN PROTEIN (AFU_ORTHOLOGUE AFUA_1G01530)"/>
    <property type="match status" value="1"/>
</dbReference>
<dbReference type="SMR" id="F0JD71"/>
<evidence type="ECO:0000313" key="1">
    <source>
        <dbReference type="EMBL" id="EGB15745.1"/>
    </source>
</evidence>
<dbReference type="Gene3D" id="3.30.460.10">
    <property type="entry name" value="Beta Polymerase, domain 2"/>
    <property type="match status" value="1"/>
</dbReference>
<dbReference type="eggNOG" id="COG2320">
    <property type="taxonomic scope" value="Bacteria"/>
</dbReference>
<evidence type="ECO:0008006" key="3">
    <source>
        <dbReference type="Google" id="ProtNLM"/>
    </source>
</evidence>
<dbReference type="PANTHER" id="PTHR34822:SF1">
    <property type="entry name" value="GRPB FAMILY PROTEIN"/>
    <property type="match status" value="1"/>
</dbReference>